<feature type="region of interest" description="Disordered" evidence="1">
    <location>
        <begin position="131"/>
        <end position="251"/>
    </location>
</feature>
<feature type="compositionally biased region" description="Gly residues" evidence="1">
    <location>
        <begin position="185"/>
        <end position="194"/>
    </location>
</feature>
<feature type="compositionally biased region" description="Basic and acidic residues" evidence="1">
    <location>
        <begin position="171"/>
        <end position="181"/>
    </location>
</feature>
<reference evidence="2" key="1">
    <citation type="submission" date="2023-03" db="EMBL/GenBank/DDBJ databases">
        <title>Massive genome expansion in bonnet fungi (Mycena s.s.) driven by repeated elements and novel gene families across ecological guilds.</title>
        <authorList>
            <consortium name="Lawrence Berkeley National Laboratory"/>
            <person name="Harder C.B."/>
            <person name="Miyauchi S."/>
            <person name="Viragh M."/>
            <person name="Kuo A."/>
            <person name="Thoen E."/>
            <person name="Andreopoulos B."/>
            <person name="Lu D."/>
            <person name="Skrede I."/>
            <person name="Drula E."/>
            <person name="Henrissat B."/>
            <person name="Morin E."/>
            <person name="Kohler A."/>
            <person name="Barry K."/>
            <person name="LaButti K."/>
            <person name="Morin E."/>
            <person name="Salamov A."/>
            <person name="Lipzen A."/>
            <person name="Mereny Z."/>
            <person name="Hegedus B."/>
            <person name="Baldrian P."/>
            <person name="Stursova M."/>
            <person name="Weitz H."/>
            <person name="Taylor A."/>
            <person name="Grigoriev I.V."/>
            <person name="Nagy L.G."/>
            <person name="Martin F."/>
            <person name="Kauserud H."/>
        </authorList>
    </citation>
    <scope>NUCLEOTIDE SEQUENCE</scope>
    <source>
        <strain evidence="2">CBHHK182m</strain>
    </source>
</reference>
<keyword evidence="3" id="KW-1185">Reference proteome</keyword>
<feature type="compositionally biased region" description="Basic and acidic residues" evidence="1">
    <location>
        <begin position="231"/>
        <end position="242"/>
    </location>
</feature>
<dbReference type="AlphaFoldDB" id="A0AAD7MY37"/>
<dbReference type="EMBL" id="JARKIB010000118">
    <property type="protein sequence ID" value="KAJ7737108.1"/>
    <property type="molecule type" value="Genomic_DNA"/>
</dbReference>
<feature type="compositionally biased region" description="Polar residues" evidence="1">
    <location>
        <begin position="203"/>
        <end position="217"/>
    </location>
</feature>
<organism evidence="2 3">
    <name type="scientific">Mycena metata</name>
    <dbReference type="NCBI Taxonomy" id="1033252"/>
    <lineage>
        <taxon>Eukaryota</taxon>
        <taxon>Fungi</taxon>
        <taxon>Dikarya</taxon>
        <taxon>Basidiomycota</taxon>
        <taxon>Agaricomycotina</taxon>
        <taxon>Agaricomycetes</taxon>
        <taxon>Agaricomycetidae</taxon>
        <taxon>Agaricales</taxon>
        <taxon>Marasmiineae</taxon>
        <taxon>Mycenaceae</taxon>
        <taxon>Mycena</taxon>
    </lineage>
</organism>
<evidence type="ECO:0000313" key="2">
    <source>
        <dbReference type="EMBL" id="KAJ7737108.1"/>
    </source>
</evidence>
<evidence type="ECO:0000313" key="3">
    <source>
        <dbReference type="Proteomes" id="UP001215598"/>
    </source>
</evidence>
<accession>A0AAD7MY37</accession>
<evidence type="ECO:0000256" key="1">
    <source>
        <dbReference type="SAM" id="MobiDB-lite"/>
    </source>
</evidence>
<comment type="caution">
    <text evidence="2">The sequence shown here is derived from an EMBL/GenBank/DDBJ whole genome shotgun (WGS) entry which is preliminary data.</text>
</comment>
<sequence>MVALHPNGSLDLITLSGGGHGELKVVSNVLHAADEREPAGESIAEARSGANGGFMRKDGWEGSRVAFSKDIPLHLARIRAARPECMECRIIGQEPYTVAPGERLGARGPVPTVKNHPGGFLVFCAQRSKDGANPANCRSSTSNNAGRASKSIRQSTERARRAGAGIGQKFTSREAARRGSKPEGAGQGGGGSDASGGPKRDLTSTSVNTTRFDQTTAAIKRAMAPSTTPPPERRARGKRGEPEPGVPITDGGAPSRLMSAAARHHALISGAGAPPRLITAIRGYQPAARQVRAAFKNEAWLKV</sequence>
<proteinExistence type="predicted"/>
<protein>
    <submittedName>
        <fullName evidence="2">Uncharacterized protein</fullName>
    </submittedName>
</protein>
<name>A0AAD7MY37_9AGAR</name>
<gene>
    <name evidence="2" type="ORF">B0H16DRAFT_1466376</name>
</gene>
<dbReference type="Proteomes" id="UP001215598">
    <property type="component" value="Unassembled WGS sequence"/>
</dbReference>
<feature type="compositionally biased region" description="Polar residues" evidence="1">
    <location>
        <begin position="136"/>
        <end position="154"/>
    </location>
</feature>